<evidence type="ECO:0000313" key="3">
    <source>
        <dbReference type="WBParaSite" id="nRc.2.0.1.t44049-RA"/>
    </source>
</evidence>
<dbReference type="Proteomes" id="UP000887565">
    <property type="component" value="Unplaced"/>
</dbReference>
<organism evidence="2 3">
    <name type="scientific">Romanomermis culicivorax</name>
    <name type="common">Nematode worm</name>
    <dbReference type="NCBI Taxonomy" id="13658"/>
    <lineage>
        <taxon>Eukaryota</taxon>
        <taxon>Metazoa</taxon>
        <taxon>Ecdysozoa</taxon>
        <taxon>Nematoda</taxon>
        <taxon>Enoplea</taxon>
        <taxon>Dorylaimia</taxon>
        <taxon>Mermithida</taxon>
        <taxon>Mermithoidea</taxon>
        <taxon>Mermithidae</taxon>
        <taxon>Romanomermis</taxon>
    </lineage>
</organism>
<evidence type="ECO:0000256" key="1">
    <source>
        <dbReference type="SAM" id="SignalP"/>
    </source>
</evidence>
<sequence length="69" mass="7695">MALRINRVHLKILSIFLTLLIVCGGQPIDNLDCPTIVCRCFKISGLVNCSASENLIDIPKNLPEWAQKM</sequence>
<keyword evidence="2" id="KW-1185">Reference proteome</keyword>
<accession>A0A915L023</accession>
<name>A0A915L023_ROMCU</name>
<dbReference type="AlphaFoldDB" id="A0A915L023"/>
<proteinExistence type="predicted"/>
<protein>
    <submittedName>
        <fullName evidence="3">Uncharacterized protein</fullName>
    </submittedName>
</protein>
<dbReference type="WBParaSite" id="nRc.2.0.1.t44049-RA">
    <property type="protein sequence ID" value="nRc.2.0.1.t44049-RA"/>
    <property type="gene ID" value="nRc.2.0.1.g44049"/>
</dbReference>
<keyword evidence="1" id="KW-0732">Signal</keyword>
<evidence type="ECO:0000313" key="2">
    <source>
        <dbReference type="Proteomes" id="UP000887565"/>
    </source>
</evidence>
<reference evidence="3" key="1">
    <citation type="submission" date="2022-11" db="UniProtKB">
        <authorList>
            <consortium name="WormBaseParasite"/>
        </authorList>
    </citation>
    <scope>IDENTIFICATION</scope>
</reference>
<feature type="signal peptide" evidence="1">
    <location>
        <begin position="1"/>
        <end position="25"/>
    </location>
</feature>
<feature type="chain" id="PRO_5037023965" evidence="1">
    <location>
        <begin position="26"/>
        <end position="69"/>
    </location>
</feature>